<evidence type="ECO:0000313" key="2">
    <source>
        <dbReference type="EMBL" id="KAF3856129.1"/>
    </source>
</evidence>
<dbReference type="Proteomes" id="UP000518266">
    <property type="component" value="Unassembled WGS sequence"/>
</dbReference>
<sequence>MSDTGSCMTWLPRTTWNFCSCSMRFCNPRNCFSFDQSLKAVTSTTHTTDNRMAAPSIQPASASPSSSTPAAPAPQTVQGYHVFTIDFFPLVQSFAQSLCASVVLLELDHRLWAPHFHQGAQLHDRATEARLMVALIYLVLGIKIAVNQKRDELSLIQTKSKIGMRQASKTKKREIRMSLRETVRYLPTKNHQREETEEEKEQQRTRRGGDDGTQVRSIQVSVGQPQWSGPEKGNVAGCKSCRSQAHHGCSPDPLHSRGVCSSRWCTAEGQPLLAAAVTVALMSLSTAATGDANLIVRTHQLLEKERGRDREREGERERERRAERGGCSVLVQSGEELCACGRLGLL</sequence>
<evidence type="ECO:0000313" key="3">
    <source>
        <dbReference type="Proteomes" id="UP000518266"/>
    </source>
</evidence>
<accession>A0A7J5Z4X1</accession>
<feature type="region of interest" description="Disordered" evidence="1">
    <location>
        <begin position="185"/>
        <end position="216"/>
    </location>
</feature>
<reference evidence="2 3" key="1">
    <citation type="submission" date="2020-03" db="EMBL/GenBank/DDBJ databases">
        <title>Dissostichus mawsoni Genome sequencing and assembly.</title>
        <authorList>
            <person name="Park H."/>
        </authorList>
    </citation>
    <scope>NUCLEOTIDE SEQUENCE [LARGE SCALE GENOMIC DNA]</scope>
    <source>
        <strain evidence="2">DM0001</strain>
        <tissue evidence="2">Muscle</tissue>
    </source>
</reference>
<name>A0A7J5Z4X1_DISMA</name>
<dbReference type="EMBL" id="JAAKFY010000006">
    <property type="protein sequence ID" value="KAF3856129.1"/>
    <property type="molecule type" value="Genomic_DNA"/>
</dbReference>
<dbReference type="AlphaFoldDB" id="A0A7J5Z4X1"/>
<proteinExistence type="predicted"/>
<comment type="caution">
    <text evidence="2">The sequence shown here is derived from an EMBL/GenBank/DDBJ whole genome shotgun (WGS) entry which is preliminary data.</text>
</comment>
<feature type="compositionally biased region" description="Basic and acidic residues" evidence="1">
    <location>
        <begin position="201"/>
        <end position="210"/>
    </location>
</feature>
<keyword evidence="3" id="KW-1185">Reference proteome</keyword>
<feature type="compositionally biased region" description="Basic and acidic residues" evidence="1">
    <location>
        <begin position="304"/>
        <end position="324"/>
    </location>
</feature>
<feature type="region of interest" description="Disordered" evidence="1">
    <location>
        <begin position="304"/>
        <end position="325"/>
    </location>
</feature>
<feature type="compositionally biased region" description="Low complexity" evidence="1">
    <location>
        <begin position="53"/>
        <end position="73"/>
    </location>
</feature>
<organism evidence="2 3">
    <name type="scientific">Dissostichus mawsoni</name>
    <name type="common">Antarctic cod</name>
    <dbReference type="NCBI Taxonomy" id="36200"/>
    <lineage>
        <taxon>Eukaryota</taxon>
        <taxon>Metazoa</taxon>
        <taxon>Chordata</taxon>
        <taxon>Craniata</taxon>
        <taxon>Vertebrata</taxon>
        <taxon>Euteleostomi</taxon>
        <taxon>Actinopterygii</taxon>
        <taxon>Neopterygii</taxon>
        <taxon>Teleostei</taxon>
        <taxon>Neoteleostei</taxon>
        <taxon>Acanthomorphata</taxon>
        <taxon>Eupercaria</taxon>
        <taxon>Perciformes</taxon>
        <taxon>Notothenioidei</taxon>
        <taxon>Nototheniidae</taxon>
        <taxon>Dissostichus</taxon>
    </lineage>
</organism>
<protein>
    <submittedName>
        <fullName evidence="2">Uncharacterized protein</fullName>
    </submittedName>
</protein>
<feature type="region of interest" description="Disordered" evidence="1">
    <location>
        <begin position="48"/>
        <end position="73"/>
    </location>
</feature>
<evidence type="ECO:0000256" key="1">
    <source>
        <dbReference type="SAM" id="MobiDB-lite"/>
    </source>
</evidence>
<gene>
    <name evidence="2" type="ORF">F7725_016852</name>
</gene>